<dbReference type="EMBL" id="ML979132">
    <property type="protein sequence ID" value="KAF1920454.1"/>
    <property type="molecule type" value="Genomic_DNA"/>
</dbReference>
<protein>
    <submittedName>
        <fullName evidence="2">Uncharacterized protein</fullName>
    </submittedName>
</protein>
<feature type="region of interest" description="Disordered" evidence="1">
    <location>
        <begin position="138"/>
        <end position="175"/>
    </location>
</feature>
<feature type="compositionally biased region" description="Polar residues" evidence="1">
    <location>
        <begin position="139"/>
        <end position="159"/>
    </location>
</feature>
<dbReference type="AlphaFoldDB" id="A0A6A5R0I9"/>
<evidence type="ECO:0000313" key="2">
    <source>
        <dbReference type="EMBL" id="KAF1920454.1"/>
    </source>
</evidence>
<name>A0A6A5R0I9_AMPQU</name>
<gene>
    <name evidence="2" type="ORF">BDU57DRAFT_437670</name>
</gene>
<keyword evidence="3" id="KW-1185">Reference proteome</keyword>
<dbReference type="OrthoDB" id="5226911at2759"/>
<feature type="region of interest" description="Disordered" evidence="1">
    <location>
        <begin position="43"/>
        <end position="71"/>
    </location>
</feature>
<sequence length="255" mass="28772">MAVKIDEKAHKAEEGEVSHCVSNLIHAFTNGLNIFKKLRERKRKRKARKDSQPNDAAVSEEVQLSKSLKRGPQELAERYDACYSQTGQHFAKGDGKLRLEQKQEEACQHTPTRHWTYHNTHACQVFEPTSARRRPTEAFTFTPTPRNPSSPAHKTSMPLSQGEKRPSPPPVTMPLRRRADKLTPSSYTFASDSTKLGEIPQRNWTTPWDYEEAERLNEAAMATYAVAPVIVDEKVGKRKGIFKWMRKGSGGGSSA</sequence>
<evidence type="ECO:0000256" key="1">
    <source>
        <dbReference type="SAM" id="MobiDB-lite"/>
    </source>
</evidence>
<accession>A0A6A5R0I9</accession>
<proteinExistence type="predicted"/>
<organism evidence="2 3">
    <name type="scientific">Ampelomyces quisqualis</name>
    <name type="common">Powdery mildew agent</name>
    <dbReference type="NCBI Taxonomy" id="50730"/>
    <lineage>
        <taxon>Eukaryota</taxon>
        <taxon>Fungi</taxon>
        <taxon>Dikarya</taxon>
        <taxon>Ascomycota</taxon>
        <taxon>Pezizomycotina</taxon>
        <taxon>Dothideomycetes</taxon>
        <taxon>Pleosporomycetidae</taxon>
        <taxon>Pleosporales</taxon>
        <taxon>Pleosporineae</taxon>
        <taxon>Phaeosphaeriaceae</taxon>
        <taxon>Ampelomyces</taxon>
    </lineage>
</organism>
<reference evidence="2" key="1">
    <citation type="journal article" date="2020" name="Stud. Mycol.">
        <title>101 Dothideomycetes genomes: a test case for predicting lifestyles and emergence of pathogens.</title>
        <authorList>
            <person name="Haridas S."/>
            <person name="Albert R."/>
            <person name="Binder M."/>
            <person name="Bloem J."/>
            <person name="Labutti K."/>
            <person name="Salamov A."/>
            <person name="Andreopoulos B."/>
            <person name="Baker S."/>
            <person name="Barry K."/>
            <person name="Bills G."/>
            <person name="Bluhm B."/>
            <person name="Cannon C."/>
            <person name="Castanera R."/>
            <person name="Culley D."/>
            <person name="Daum C."/>
            <person name="Ezra D."/>
            <person name="Gonzalez J."/>
            <person name="Henrissat B."/>
            <person name="Kuo A."/>
            <person name="Liang C."/>
            <person name="Lipzen A."/>
            <person name="Lutzoni F."/>
            <person name="Magnuson J."/>
            <person name="Mondo S."/>
            <person name="Nolan M."/>
            <person name="Ohm R."/>
            <person name="Pangilinan J."/>
            <person name="Park H.-J."/>
            <person name="Ramirez L."/>
            <person name="Alfaro M."/>
            <person name="Sun H."/>
            <person name="Tritt A."/>
            <person name="Yoshinaga Y."/>
            <person name="Zwiers L.-H."/>
            <person name="Turgeon B."/>
            <person name="Goodwin S."/>
            <person name="Spatafora J."/>
            <person name="Crous P."/>
            <person name="Grigoriev I."/>
        </authorList>
    </citation>
    <scope>NUCLEOTIDE SEQUENCE</scope>
    <source>
        <strain evidence="2">HMLAC05119</strain>
    </source>
</reference>
<dbReference type="Proteomes" id="UP000800096">
    <property type="component" value="Unassembled WGS sequence"/>
</dbReference>
<evidence type="ECO:0000313" key="3">
    <source>
        <dbReference type="Proteomes" id="UP000800096"/>
    </source>
</evidence>